<comment type="caution">
    <text evidence="1">The sequence shown here is derived from an EMBL/GenBank/DDBJ whole genome shotgun (WGS) entry which is preliminary data.</text>
</comment>
<dbReference type="Proteomes" id="UP001054837">
    <property type="component" value="Unassembled WGS sequence"/>
</dbReference>
<sequence>MQSSNVCCGTERHHKKNFEETGLLGTRAEKERKAVSKVAATVFDDTGTSGGPNTRAVACQTDMPCVTVSKILLKVLRFYAYKIGRMQELKRIDCEKPERSR</sequence>
<evidence type="ECO:0000313" key="2">
    <source>
        <dbReference type="Proteomes" id="UP001054837"/>
    </source>
</evidence>
<name>A0AAV4PQD3_9ARAC</name>
<organism evidence="1 2">
    <name type="scientific">Caerostris darwini</name>
    <dbReference type="NCBI Taxonomy" id="1538125"/>
    <lineage>
        <taxon>Eukaryota</taxon>
        <taxon>Metazoa</taxon>
        <taxon>Ecdysozoa</taxon>
        <taxon>Arthropoda</taxon>
        <taxon>Chelicerata</taxon>
        <taxon>Arachnida</taxon>
        <taxon>Araneae</taxon>
        <taxon>Araneomorphae</taxon>
        <taxon>Entelegynae</taxon>
        <taxon>Araneoidea</taxon>
        <taxon>Araneidae</taxon>
        <taxon>Caerostris</taxon>
    </lineage>
</organism>
<gene>
    <name evidence="1" type="ORF">CDAR_186931</name>
</gene>
<accession>A0AAV4PQD3</accession>
<evidence type="ECO:0000313" key="1">
    <source>
        <dbReference type="EMBL" id="GIX98343.1"/>
    </source>
</evidence>
<reference evidence="1 2" key="1">
    <citation type="submission" date="2021-06" db="EMBL/GenBank/DDBJ databases">
        <title>Caerostris darwini draft genome.</title>
        <authorList>
            <person name="Kono N."/>
            <person name="Arakawa K."/>
        </authorList>
    </citation>
    <scope>NUCLEOTIDE SEQUENCE [LARGE SCALE GENOMIC DNA]</scope>
</reference>
<proteinExistence type="predicted"/>
<keyword evidence="2" id="KW-1185">Reference proteome</keyword>
<protein>
    <submittedName>
        <fullName evidence="1">Uncharacterized protein</fullName>
    </submittedName>
</protein>
<dbReference type="EMBL" id="BPLQ01003141">
    <property type="protein sequence ID" value="GIX98343.1"/>
    <property type="molecule type" value="Genomic_DNA"/>
</dbReference>
<dbReference type="AlphaFoldDB" id="A0AAV4PQD3"/>